<dbReference type="GO" id="GO:0044550">
    <property type="term" value="P:secondary metabolite biosynthetic process"/>
    <property type="evidence" value="ECO:0007669"/>
    <property type="project" value="TreeGrafter"/>
</dbReference>
<evidence type="ECO:0008006" key="4">
    <source>
        <dbReference type="Google" id="ProtNLM"/>
    </source>
</evidence>
<keyword evidence="1" id="KW-0808">Transferase</keyword>
<evidence type="ECO:0000256" key="1">
    <source>
        <dbReference type="ARBA" id="ARBA00022679"/>
    </source>
</evidence>
<dbReference type="GeneID" id="36534583"/>
<comment type="caution">
    <text evidence="2">The sequence shown here is derived from an EMBL/GenBank/DDBJ whole genome shotgun (WGS) entry which is preliminary data.</text>
</comment>
<dbReference type="AlphaFoldDB" id="A0A2I1C8P5"/>
<dbReference type="VEuPathDB" id="FungiDB:P174DRAFT_441228"/>
<proteinExistence type="predicted"/>
<keyword evidence="3" id="KW-1185">Reference proteome</keyword>
<gene>
    <name evidence="2" type="ORF">P174DRAFT_441228</name>
</gene>
<evidence type="ECO:0000313" key="2">
    <source>
        <dbReference type="EMBL" id="PKX93966.1"/>
    </source>
</evidence>
<dbReference type="Gene3D" id="3.30.559.10">
    <property type="entry name" value="Chloramphenicol acetyltransferase-like domain"/>
    <property type="match status" value="2"/>
</dbReference>
<dbReference type="STRING" id="1392255.A0A2I1C8P5"/>
<dbReference type="PANTHER" id="PTHR31642">
    <property type="entry name" value="TRICHOTHECENE 3-O-ACETYLTRANSFERASE"/>
    <property type="match status" value="1"/>
</dbReference>
<evidence type="ECO:0000313" key="3">
    <source>
        <dbReference type="Proteomes" id="UP000234474"/>
    </source>
</evidence>
<dbReference type="Proteomes" id="UP000234474">
    <property type="component" value="Unassembled WGS sequence"/>
</dbReference>
<dbReference type="OMA" id="CCREPNS"/>
<dbReference type="InterPro" id="IPR050317">
    <property type="entry name" value="Plant_Fungal_Acyltransferase"/>
</dbReference>
<dbReference type="Pfam" id="PF02458">
    <property type="entry name" value="Transferase"/>
    <property type="match status" value="1"/>
</dbReference>
<accession>A0A2I1C8P5</accession>
<dbReference type="RefSeq" id="XP_024682561.1">
    <property type="nucleotide sequence ID" value="XM_024827258.1"/>
</dbReference>
<dbReference type="PANTHER" id="PTHR31642:SF310">
    <property type="entry name" value="FATTY ALCOHOL:CAFFEOYL-COA ACYLTRANSFERASE"/>
    <property type="match status" value="1"/>
</dbReference>
<protein>
    <recommendedName>
        <fullName evidence="4">Transferase family protein</fullName>
    </recommendedName>
</protein>
<reference evidence="3" key="1">
    <citation type="journal article" date="2018" name="Proc. Natl. Acad. Sci. U.S.A.">
        <title>Linking secondary metabolites to gene clusters through genome sequencing of six diverse Aspergillus species.</title>
        <authorList>
            <person name="Kaerboelling I."/>
            <person name="Vesth T.C."/>
            <person name="Frisvad J.C."/>
            <person name="Nybo J.L."/>
            <person name="Theobald S."/>
            <person name="Kuo A."/>
            <person name="Bowyer P."/>
            <person name="Matsuda Y."/>
            <person name="Mondo S."/>
            <person name="Lyhne E.K."/>
            <person name="Kogle M.E."/>
            <person name="Clum A."/>
            <person name="Lipzen A."/>
            <person name="Salamov A."/>
            <person name="Ngan C.Y."/>
            <person name="Daum C."/>
            <person name="Chiniquy J."/>
            <person name="Barry K."/>
            <person name="LaButti K."/>
            <person name="Haridas S."/>
            <person name="Simmons B.A."/>
            <person name="Magnuson J.K."/>
            <person name="Mortensen U.H."/>
            <person name="Larsen T.O."/>
            <person name="Grigoriev I.V."/>
            <person name="Baker S.E."/>
            <person name="Andersen M.R."/>
        </authorList>
    </citation>
    <scope>NUCLEOTIDE SEQUENCE [LARGE SCALE GENOMIC DNA]</scope>
    <source>
        <strain evidence="3">IBT 16806</strain>
    </source>
</reference>
<dbReference type="OrthoDB" id="1862401at2759"/>
<dbReference type="GO" id="GO:0016747">
    <property type="term" value="F:acyltransferase activity, transferring groups other than amino-acyl groups"/>
    <property type="evidence" value="ECO:0007669"/>
    <property type="project" value="TreeGrafter"/>
</dbReference>
<dbReference type="InterPro" id="IPR023213">
    <property type="entry name" value="CAT-like_dom_sf"/>
</dbReference>
<organism evidence="2 3">
    <name type="scientific">Aspergillus novofumigatus (strain IBT 16806)</name>
    <dbReference type="NCBI Taxonomy" id="1392255"/>
    <lineage>
        <taxon>Eukaryota</taxon>
        <taxon>Fungi</taxon>
        <taxon>Dikarya</taxon>
        <taxon>Ascomycota</taxon>
        <taxon>Pezizomycotina</taxon>
        <taxon>Eurotiomycetes</taxon>
        <taxon>Eurotiomycetidae</taxon>
        <taxon>Eurotiales</taxon>
        <taxon>Aspergillaceae</taxon>
        <taxon>Aspergillus</taxon>
        <taxon>Aspergillus subgen. Fumigati</taxon>
    </lineage>
</organism>
<dbReference type="EMBL" id="MSZS01000004">
    <property type="protein sequence ID" value="PKX93966.1"/>
    <property type="molecule type" value="Genomic_DNA"/>
</dbReference>
<name>A0A2I1C8P5_ASPN1</name>
<sequence length="489" mass="54846">MSSALCQERKPVNALTPVDRLFGCAYTRCQLAFHTTEASGCLTVLRGGFKCLLAKIPFLSQEIVIPVGCDNLDNVKFQSASSTNLDRLLKIKEHGESMREALAEAGKDRARFEEKFMPIGLVPDVTEPCPILVVQANLHPDGVLLSVAANHMVMDATGMGTAIVMFADCCRQVELGKDIDMSVYAAEQDIGKEMLLHRLPAYIGEREFPEYRVHKDLYAKWGKMTQNVQNDSFSIRTKNFKIAAKDVNALKGCCNELLPHLLVDEGHSVGEEESHDKPWVSSSDVVIALIWLSLTRARYPGLAADNCNSHSKRQAGEPAYVGVGVPVDIRHRVTPPLPTSYLGNAAILMLVNQPLQTFASHEWMRTLCRVAYGIRCGLSRMDNDYIRSLLHYVQNGKSPVIFSFDVANFYVSNWRNMNFYNADFGSKMGRPQHVRNPDSATDGVVFIMPKRPHSESPWEVQVSFNDEVLQRLERDSMWTKYMLQDSYCS</sequence>